<evidence type="ECO:0000313" key="3">
    <source>
        <dbReference type="Proteomes" id="UP000192257"/>
    </source>
</evidence>
<dbReference type="GeneID" id="39991534"/>
<reference evidence="2 3" key="1">
    <citation type="submission" date="2017-03" db="EMBL/GenBank/DDBJ databases">
        <title>An alternative strategy for trypanosome survival in the mammalian bloodstream revealed through genome and transcriptome analysis of the ubiquitous bovine parasite Trypanosoma (Megatrypanum) theileri.</title>
        <authorList>
            <person name="Kelly S."/>
            <person name="Ivens A."/>
            <person name="Mott A."/>
            <person name="O'Neill E."/>
            <person name="Emms D."/>
            <person name="Macleod O."/>
            <person name="Voorheis P."/>
            <person name="Matthews J."/>
            <person name="Matthews K."/>
            <person name="Carrington M."/>
        </authorList>
    </citation>
    <scope>NUCLEOTIDE SEQUENCE [LARGE SCALE GENOMIC DNA]</scope>
    <source>
        <strain evidence="2">Edinburgh</strain>
    </source>
</reference>
<protein>
    <submittedName>
        <fullName evidence="2">Uncharacterized protein</fullName>
    </submittedName>
</protein>
<comment type="caution">
    <text evidence="2">The sequence shown here is derived from an EMBL/GenBank/DDBJ whole genome shotgun (WGS) entry which is preliminary data.</text>
</comment>
<name>A0A1X0NDX0_9TRYP</name>
<dbReference type="EMBL" id="NBCO01000115">
    <property type="protein sequence ID" value="ORC81498.1"/>
    <property type="molecule type" value="Genomic_DNA"/>
</dbReference>
<evidence type="ECO:0000256" key="1">
    <source>
        <dbReference type="SAM" id="MobiDB-lite"/>
    </source>
</evidence>
<sequence>GAVEVSCGAGGALRVRPAAESEWLTCGAGSRVSACGKYADLCRQRTGRAAARTTTRTAIIANTPTPTVTVKSGREEYERDGWANYNNDTWGSWGRMDDFPITLPTERNKNSQLTANSQGRRTDTQKPGEVLVQAHSAIPDSQPTKQAAASEDPAQNHVADNRSQDRAEERGSSPLSPNLPLRESTEPKTEAVTTTTQAQNPASGAVTQRSEETSGNAADNSTPADSNATQQSPATLDATAAPDSQENGNVDSNSTTPQSPENTTTEAPTTTPSPVPAPNTEISSITSTVQKNKANVDSSVSPMWMRTAAPLLIVVVLFSVTVY</sequence>
<gene>
    <name evidence="2" type="ORF">TM35_001151050</name>
</gene>
<dbReference type="VEuPathDB" id="TriTrypDB:TM35_001151050"/>
<feature type="compositionally biased region" description="Low complexity" evidence="1">
    <location>
        <begin position="259"/>
        <end position="270"/>
    </location>
</feature>
<feature type="compositionally biased region" description="Low complexity" evidence="1">
    <location>
        <begin position="190"/>
        <end position="199"/>
    </location>
</feature>
<feature type="compositionally biased region" description="Polar residues" evidence="1">
    <location>
        <begin position="200"/>
        <end position="234"/>
    </location>
</feature>
<feature type="compositionally biased region" description="Polar residues" evidence="1">
    <location>
        <begin position="242"/>
        <end position="258"/>
    </location>
</feature>
<accession>A0A1X0NDX0</accession>
<dbReference type="Proteomes" id="UP000192257">
    <property type="component" value="Unassembled WGS sequence"/>
</dbReference>
<dbReference type="RefSeq" id="XP_028876951.1">
    <property type="nucleotide sequence ID" value="XM_029031754.1"/>
</dbReference>
<feature type="region of interest" description="Disordered" evidence="1">
    <location>
        <begin position="139"/>
        <end position="281"/>
    </location>
</feature>
<dbReference type="AlphaFoldDB" id="A0A1X0NDX0"/>
<feature type="compositionally biased region" description="Polar residues" evidence="1">
    <location>
        <begin position="110"/>
        <end position="119"/>
    </location>
</feature>
<evidence type="ECO:0000313" key="2">
    <source>
        <dbReference type="EMBL" id="ORC81498.1"/>
    </source>
</evidence>
<feature type="region of interest" description="Disordered" evidence="1">
    <location>
        <begin position="101"/>
        <end position="126"/>
    </location>
</feature>
<feature type="compositionally biased region" description="Basic and acidic residues" evidence="1">
    <location>
        <begin position="159"/>
        <end position="171"/>
    </location>
</feature>
<feature type="non-terminal residue" evidence="2">
    <location>
        <position position="1"/>
    </location>
</feature>
<keyword evidence="3" id="KW-1185">Reference proteome</keyword>
<proteinExistence type="predicted"/>
<organism evidence="2 3">
    <name type="scientific">Trypanosoma theileri</name>
    <dbReference type="NCBI Taxonomy" id="67003"/>
    <lineage>
        <taxon>Eukaryota</taxon>
        <taxon>Discoba</taxon>
        <taxon>Euglenozoa</taxon>
        <taxon>Kinetoplastea</taxon>
        <taxon>Metakinetoplastina</taxon>
        <taxon>Trypanosomatida</taxon>
        <taxon>Trypanosomatidae</taxon>
        <taxon>Trypanosoma</taxon>
    </lineage>
</organism>